<dbReference type="EMBL" id="CAKOGP040000358">
    <property type="protein sequence ID" value="CAJ1934678.1"/>
    <property type="molecule type" value="Genomic_DNA"/>
</dbReference>
<feature type="transmembrane region" description="Helical" evidence="2">
    <location>
        <begin position="515"/>
        <end position="535"/>
    </location>
</feature>
<feature type="compositionally biased region" description="Basic and acidic residues" evidence="1">
    <location>
        <begin position="477"/>
        <end position="490"/>
    </location>
</feature>
<feature type="compositionally biased region" description="Low complexity" evidence="1">
    <location>
        <begin position="456"/>
        <end position="469"/>
    </location>
</feature>
<accession>A0AAD2CM94</accession>
<evidence type="ECO:0000256" key="1">
    <source>
        <dbReference type="SAM" id="MobiDB-lite"/>
    </source>
</evidence>
<feature type="compositionally biased region" description="Acidic residues" evidence="1">
    <location>
        <begin position="253"/>
        <end position="265"/>
    </location>
</feature>
<feature type="region of interest" description="Disordered" evidence="1">
    <location>
        <begin position="307"/>
        <end position="331"/>
    </location>
</feature>
<organism evidence="3 4">
    <name type="scientific">Cylindrotheca closterium</name>
    <dbReference type="NCBI Taxonomy" id="2856"/>
    <lineage>
        <taxon>Eukaryota</taxon>
        <taxon>Sar</taxon>
        <taxon>Stramenopiles</taxon>
        <taxon>Ochrophyta</taxon>
        <taxon>Bacillariophyta</taxon>
        <taxon>Bacillariophyceae</taxon>
        <taxon>Bacillariophycidae</taxon>
        <taxon>Bacillariales</taxon>
        <taxon>Bacillariaceae</taxon>
        <taxon>Cylindrotheca</taxon>
    </lineage>
</organism>
<evidence type="ECO:0000313" key="4">
    <source>
        <dbReference type="Proteomes" id="UP001295423"/>
    </source>
</evidence>
<dbReference type="AlphaFoldDB" id="A0AAD2CM94"/>
<keyword evidence="2" id="KW-0812">Transmembrane</keyword>
<evidence type="ECO:0000313" key="3">
    <source>
        <dbReference type="EMBL" id="CAJ1934678.1"/>
    </source>
</evidence>
<feature type="region of interest" description="Disordered" evidence="1">
    <location>
        <begin position="1"/>
        <end position="75"/>
    </location>
</feature>
<comment type="caution">
    <text evidence="3">The sequence shown here is derived from an EMBL/GenBank/DDBJ whole genome shotgun (WGS) entry which is preliminary data.</text>
</comment>
<keyword evidence="2" id="KW-0472">Membrane</keyword>
<feature type="compositionally biased region" description="Polar residues" evidence="1">
    <location>
        <begin position="18"/>
        <end position="27"/>
    </location>
</feature>
<feature type="compositionally biased region" description="Polar residues" evidence="1">
    <location>
        <begin position="61"/>
        <end position="71"/>
    </location>
</feature>
<feature type="region of interest" description="Disordered" evidence="1">
    <location>
        <begin position="456"/>
        <end position="490"/>
    </location>
</feature>
<evidence type="ECO:0000256" key="2">
    <source>
        <dbReference type="SAM" id="Phobius"/>
    </source>
</evidence>
<reference evidence="3" key="1">
    <citation type="submission" date="2023-08" db="EMBL/GenBank/DDBJ databases">
        <authorList>
            <person name="Audoor S."/>
            <person name="Bilcke G."/>
        </authorList>
    </citation>
    <scope>NUCLEOTIDE SEQUENCE</scope>
</reference>
<keyword evidence="4" id="KW-1185">Reference proteome</keyword>
<feature type="compositionally biased region" description="Low complexity" evidence="1">
    <location>
        <begin position="28"/>
        <end position="60"/>
    </location>
</feature>
<dbReference type="Proteomes" id="UP001295423">
    <property type="component" value="Unassembled WGS sequence"/>
</dbReference>
<feature type="compositionally biased region" description="Basic and acidic residues" evidence="1">
    <location>
        <begin position="308"/>
        <end position="331"/>
    </location>
</feature>
<sequence length="701" mass="79868">MSAGRVSRIQRRYEENIRQNNNAFSNTSRQQSQQSQQPSWRQSLQQRQQRLQQQQQQQQQEGNGDSPQATWGDSMRNGFTTLREVKPVQGLTSLVTETIPKATNRAWMKCGMDTTWEEFNFGNNPFQGGNGFFEDFNGDMIDDDSIVERDPFDFPIKPNQPSSRRKEEVPTGWANFNSPHFEAQAVRYYSPTNATATTAGTSSTMNTSIDDSFYDHGEKMFDVKAVPITEVIPIHSLEPPSVLLSPQMLDPDQPSDEEPEGDEEVLMSSKSKNKNNKGSPSTKAGRFNPFGGGFRSTKPVAVVVEKAAATEHTKKQARKEEERLRKKEEQRLQEIREEKAREEERIRRKEALLKREEERLAREQERILQEEERMMREEEERERRRDERRRREIEIARLKEERRERELRKREDFEFERIEQTRQKSKSDDGGLLEWEDVELGSSFESVEVDWQGFPPALDPALAASSPPRRQSRKRERREGAPRAPREPRESIKIECPGCPPLCCRDFCANHKKSLFGLVILLLVAGLFAGIYFALDMSGALEGVAEEDPLNPDCVAVLGGFAIPNESLYPTVRLSWVMDISSEGAWASMPALTSITRTHFQDMVIPTLAGCMGTPPSSDGRYDILNGYVRSVRDVGSCRVGEPQPCARVLVDFVVYVRGESSVLDLISHISAQYNTAVAETMDQMENVRQTGLVGLFEQRT</sequence>
<name>A0AAD2CM94_9STRA</name>
<protein>
    <submittedName>
        <fullName evidence="3">Uncharacterized protein</fullName>
    </submittedName>
</protein>
<feature type="region of interest" description="Disordered" evidence="1">
    <location>
        <begin position="241"/>
        <end position="292"/>
    </location>
</feature>
<gene>
    <name evidence="3" type="ORF">CYCCA115_LOCUS4018</name>
</gene>
<proteinExistence type="predicted"/>
<keyword evidence="2" id="KW-1133">Transmembrane helix</keyword>